<name>A0A1W7CY08_9ACTN</name>
<keyword evidence="3" id="KW-1185">Reference proteome</keyword>
<reference evidence="2 3" key="1">
    <citation type="submission" date="2017-05" db="EMBL/GenBank/DDBJ databases">
        <title>Complete genome sequence of Streptomyces sp. SCSIO 03032 revealed the diverse biosynthetic pathways for its bioactive secondary metabolites.</title>
        <authorList>
            <person name="Ma L."/>
            <person name="Zhu Y."/>
            <person name="Zhang W."/>
            <person name="Zhang G."/>
            <person name="Tian X."/>
            <person name="Zhang S."/>
            <person name="Zhang C."/>
        </authorList>
    </citation>
    <scope>NUCLEOTIDE SEQUENCE [LARGE SCALE GENOMIC DNA]</scope>
    <source>
        <strain evidence="2 3">SCSIO 03032</strain>
    </source>
</reference>
<organism evidence="2 3">
    <name type="scientific">Streptomyces marincola</name>
    <dbReference type="NCBI Taxonomy" id="2878388"/>
    <lineage>
        <taxon>Bacteria</taxon>
        <taxon>Bacillati</taxon>
        <taxon>Actinomycetota</taxon>
        <taxon>Actinomycetes</taxon>
        <taxon>Kitasatosporales</taxon>
        <taxon>Streptomycetaceae</taxon>
        <taxon>Streptomyces</taxon>
    </lineage>
</organism>
<proteinExistence type="predicted"/>
<gene>
    <name evidence="2" type="ORF">CAG99_13195</name>
</gene>
<dbReference type="RefSeq" id="WP_086159554.1">
    <property type="nucleotide sequence ID" value="NZ_CP021121.1"/>
</dbReference>
<dbReference type="CDD" id="cd02440">
    <property type="entry name" value="AdoMet_MTases"/>
    <property type="match status" value="1"/>
</dbReference>
<dbReference type="Pfam" id="PF13489">
    <property type="entry name" value="Methyltransf_23"/>
    <property type="match status" value="1"/>
</dbReference>
<dbReference type="OrthoDB" id="3469983at2"/>
<dbReference type="Gene3D" id="3.40.50.150">
    <property type="entry name" value="Vaccinia Virus protein VP39"/>
    <property type="match status" value="1"/>
</dbReference>
<dbReference type="PANTHER" id="PTHR43591">
    <property type="entry name" value="METHYLTRANSFERASE"/>
    <property type="match status" value="1"/>
</dbReference>
<dbReference type="AlphaFoldDB" id="A0A1W7CY08"/>
<protein>
    <recommendedName>
        <fullName evidence="4">Methyltransferase domain-containing protein</fullName>
    </recommendedName>
</protein>
<dbReference type="InterPro" id="IPR029063">
    <property type="entry name" value="SAM-dependent_MTases_sf"/>
</dbReference>
<evidence type="ECO:0000313" key="3">
    <source>
        <dbReference type="Proteomes" id="UP000194218"/>
    </source>
</evidence>
<dbReference type="EMBL" id="CP021121">
    <property type="protein sequence ID" value="ARQ69693.1"/>
    <property type="molecule type" value="Genomic_DNA"/>
</dbReference>
<dbReference type="SUPFAM" id="SSF53335">
    <property type="entry name" value="S-adenosyl-L-methionine-dependent methyltransferases"/>
    <property type="match status" value="1"/>
</dbReference>
<evidence type="ECO:0008006" key="4">
    <source>
        <dbReference type="Google" id="ProtNLM"/>
    </source>
</evidence>
<evidence type="ECO:0000313" key="2">
    <source>
        <dbReference type="EMBL" id="ARQ69693.1"/>
    </source>
</evidence>
<dbReference type="KEGG" id="smao:CAG99_13195"/>
<sequence>MTTQRWEWTGDRYSEGFFSHGHSNERRRLALLETLLDGATRERFRALGLKPGDRVLEAGGGGGSVARLLAEEGAQVTVTDLDTRFIDELADSHGVRVLRHDLYTEDFPPGSFDFVHTRFVLTHLPDADLAIARLASWLAPGGVLLVEEPTSFPTLDSPHPGYRTIMRAYRTHLERSIGSDTSWARTLPVPLARAGLVGLGLDVRIQHVNGGDDESEWWKLNLEAARPSMIEAGLATDAEFEAAYIELANPGFHDLSLAVHTAWGRAPGPVRRRPQAPADRQESPTSAERSSP</sequence>
<feature type="region of interest" description="Disordered" evidence="1">
    <location>
        <begin position="266"/>
        <end position="292"/>
    </location>
</feature>
<accession>A0A1W7CY08</accession>
<feature type="compositionally biased region" description="Polar residues" evidence="1">
    <location>
        <begin position="283"/>
        <end position="292"/>
    </location>
</feature>
<evidence type="ECO:0000256" key="1">
    <source>
        <dbReference type="SAM" id="MobiDB-lite"/>
    </source>
</evidence>
<dbReference type="Proteomes" id="UP000194218">
    <property type="component" value="Chromosome"/>
</dbReference>